<dbReference type="SUPFAM" id="SSF52343">
    <property type="entry name" value="Ferredoxin reductase-like, C-terminal NADP-linked domain"/>
    <property type="match status" value="1"/>
</dbReference>
<keyword evidence="4 12" id="KW-0001">2Fe-2S</keyword>
<dbReference type="CDD" id="cd06218">
    <property type="entry name" value="DHOD_e_trans"/>
    <property type="match status" value="1"/>
</dbReference>
<dbReference type="PANTHER" id="PTHR43513:SF3">
    <property type="entry name" value="DIHYDROOROTATE DEHYDROGENASE B (NAD(+)), ELECTRON TRANSFER SUBUNIT-RELATED"/>
    <property type="match status" value="1"/>
</dbReference>
<evidence type="ECO:0000256" key="10">
    <source>
        <dbReference type="ARBA" id="ARBA00034078"/>
    </source>
</evidence>
<dbReference type="GO" id="GO:0046872">
    <property type="term" value="F:metal ion binding"/>
    <property type="evidence" value="ECO:0007669"/>
    <property type="project" value="UniProtKB-KW"/>
</dbReference>
<dbReference type="Proteomes" id="UP000657177">
    <property type="component" value="Unassembled WGS sequence"/>
</dbReference>
<dbReference type="GO" id="GO:0016491">
    <property type="term" value="F:oxidoreductase activity"/>
    <property type="evidence" value="ECO:0007669"/>
    <property type="project" value="InterPro"/>
</dbReference>
<dbReference type="Gene3D" id="3.40.50.80">
    <property type="entry name" value="Nucleotide-binding domain of ferredoxin-NADP reductase (FNR) module"/>
    <property type="match status" value="1"/>
</dbReference>
<keyword evidence="7" id="KW-0249">Electron transport</keyword>
<dbReference type="Pfam" id="PF10418">
    <property type="entry name" value="DHODB_Fe-S_bind"/>
    <property type="match status" value="1"/>
</dbReference>
<evidence type="ECO:0000256" key="8">
    <source>
        <dbReference type="ARBA" id="ARBA00023004"/>
    </source>
</evidence>
<evidence type="ECO:0000259" key="14">
    <source>
        <dbReference type="PROSITE" id="PS51384"/>
    </source>
</evidence>
<evidence type="ECO:0000256" key="3">
    <source>
        <dbReference type="ARBA" id="ARBA00022630"/>
    </source>
</evidence>
<comment type="cofactor">
    <cofactor evidence="11">
        <name>FAD</name>
        <dbReference type="ChEBI" id="CHEBI:57692"/>
    </cofactor>
    <text evidence="11">Binds 1 FAD per subunit.</text>
</comment>
<evidence type="ECO:0000256" key="6">
    <source>
        <dbReference type="ARBA" id="ARBA00022827"/>
    </source>
</evidence>
<feature type="binding site" evidence="12">
    <location>
        <position position="248"/>
    </location>
    <ligand>
        <name>[2Fe-2S] cluster</name>
        <dbReference type="ChEBI" id="CHEBI:190135"/>
    </ligand>
</feature>
<keyword evidence="9 12" id="KW-0411">Iron-sulfur</keyword>
<dbReference type="InterPro" id="IPR039261">
    <property type="entry name" value="FNR_nucleotide-bd"/>
</dbReference>
<evidence type="ECO:0000313" key="15">
    <source>
        <dbReference type="EMBL" id="MBA2132144.1"/>
    </source>
</evidence>
<dbReference type="InterPro" id="IPR017938">
    <property type="entry name" value="Riboflavin_synthase-like_b-brl"/>
</dbReference>
<evidence type="ECO:0000256" key="11">
    <source>
        <dbReference type="PIRSR" id="PIRSR006816-1"/>
    </source>
</evidence>
<name>A0A8J6HZS7_9FIRM</name>
<dbReference type="GO" id="GO:0006221">
    <property type="term" value="P:pyrimidine nucleotide biosynthetic process"/>
    <property type="evidence" value="ECO:0007669"/>
    <property type="project" value="InterPro"/>
</dbReference>
<feature type="transmembrane region" description="Helical" evidence="13">
    <location>
        <begin position="105"/>
        <end position="124"/>
    </location>
</feature>
<dbReference type="SUPFAM" id="SSF63380">
    <property type="entry name" value="Riboflavin synthase domain-like"/>
    <property type="match status" value="1"/>
</dbReference>
<keyword evidence="13" id="KW-0472">Membrane</keyword>
<dbReference type="PANTHER" id="PTHR43513">
    <property type="entry name" value="DIHYDROOROTATE DEHYDROGENASE B (NAD(+)), ELECTRON TRANSFER SUBUNIT"/>
    <property type="match status" value="1"/>
</dbReference>
<dbReference type="InterPro" id="IPR019480">
    <property type="entry name" value="Dihydroorotate_DH_Fe-S-bd"/>
</dbReference>
<dbReference type="Gene3D" id="2.10.240.10">
    <property type="entry name" value="Dihydroorotate dehydrogenase, electron transfer subunit"/>
    <property type="match status" value="1"/>
</dbReference>
<organism evidence="15 16">
    <name type="scientific">Capillibacterium thermochitinicola</name>
    <dbReference type="NCBI Taxonomy" id="2699427"/>
    <lineage>
        <taxon>Bacteria</taxon>
        <taxon>Bacillati</taxon>
        <taxon>Bacillota</taxon>
        <taxon>Capillibacterium</taxon>
    </lineage>
</organism>
<keyword evidence="13" id="KW-0812">Transmembrane</keyword>
<protein>
    <submittedName>
        <fullName evidence="15">Dihydroorotate dehydrogenase electron transfer subunit</fullName>
    </submittedName>
</protein>
<dbReference type="InterPro" id="IPR017927">
    <property type="entry name" value="FAD-bd_FR_type"/>
</dbReference>
<keyword evidence="2" id="KW-0813">Transport</keyword>
<comment type="similarity">
    <text evidence="1">Belongs to the PyrK family.</text>
</comment>
<comment type="cofactor">
    <cofactor evidence="10">
        <name>[2Fe-2S] cluster</name>
        <dbReference type="ChEBI" id="CHEBI:190135"/>
    </cofactor>
</comment>
<dbReference type="PIRSF" id="PIRSF006816">
    <property type="entry name" value="Cyc3_hyd_g"/>
    <property type="match status" value="1"/>
</dbReference>
<evidence type="ECO:0000256" key="9">
    <source>
        <dbReference type="ARBA" id="ARBA00023014"/>
    </source>
</evidence>
<evidence type="ECO:0000256" key="1">
    <source>
        <dbReference type="ARBA" id="ARBA00006422"/>
    </source>
</evidence>
<comment type="cofactor">
    <cofactor evidence="12">
        <name>[2Fe-2S] cluster</name>
        <dbReference type="ChEBI" id="CHEBI:190135"/>
    </cofactor>
    <text evidence="12">Binds 1 [2Fe-2S] cluster per subunit.</text>
</comment>
<dbReference type="InterPro" id="IPR012165">
    <property type="entry name" value="Cyt_c3_hydrogenase_gsu"/>
</dbReference>
<dbReference type="InterPro" id="IPR050353">
    <property type="entry name" value="PyrK_electron_transfer"/>
</dbReference>
<keyword evidence="5 12" id="KW-0479">Metal-binding</keyword>
<gene>
    <name evidence="15" type="ORF">G5B42_01050</name>
</gene>
<evidence type="ECO:0000256" key="4">
    <source>
        <dbReference type="ARBA" id="ARBA00022714"/>
    </source>
</evidence>
<reference evidence="15" key="1">
    <citation type="submission" date="2020-06" db="EMBL/GenBank/DDBJ databases">
        <title>Novel chitinolytic bacterium.</title>
        <authorList>
            <person name="Ungkulpasvich U."/>
            <person name="Kosugi A."/>
            <person name="Uke A."/>
        </authorList>
    </citation>
    <scope>NUCLEOTIDE SEQUENCE</scope>
    <source>
        <strain evidence="15">UUS1-1</strain>
    </source>
</reference>
<keyword evidence="6 11" id="KW-0274">FAD</keyword>
<dbReference type="PROSITE" id="PS51384">
    <property type="entry name" value="FAD_FR"/>
    <property type="match status" value="1"/>
</dbReference>
<evidence type="ECO:0000313" key="16">
    <source>
        <dbReference type="Proteomes" id="UP000657177"/>
    </source>
</evidence>
<sequence length="290" mass="30024">MLHRETVLENRSLGSAIYRLVLKGAVAATARPGQFVHVQVGTATDPLLRRPFSIAGIDRPKGEVTIYYRVTGRGTALLTRVRAGETLSVIGPVGKGFTVPAAGELLLVAGGIGLFPLLALLAAVDRLAVRVKVLWGGENRRFLEDVGRATLFQMGVDYAVATVDGSMGHPGLVTDLLQAALAPETAAGQQAESAPSGGQAGALVKSPEGRTAITVAACGPKGMLQAVAACCGRAGVPVEVSLEERMACGIGACLGCACLVRTAEGTPVRRRVCKDGPVFDGREVVWDETG</sequence>
<evidence type="ECO:0000256" key="2">
    <source>
        <dbReference type="ARBA" id="ARBA00022448"/>
    </source>
</evidence>
<comment type="caution">
    <text evidence="15">The sequence shown here is derived from an EMBL/GenBank/DDBJ whole genome shotgun (WGS) entry which is preliminary data.</text>
</comment>
<dbReference type="EMBL" id="JAAKDE010000002">
    <property type="protein sequence ID" value="MBA2132144.1"/>
    <property type="molecule type" value="Genomic_DNA"/>
</dbReference>
<feature type="binding site" evidence="12">
    <location>
        <position position="253"/>
    </location>
    <ligand>
        <name>[2Fe-2S] cluster</name>
        <dbReference type="ChEBI" id="CHEBI:190135"/>
    </ligand>
</feature>
<feature type="binding site" evidence="11">
    <location>
        <begin position="74"/>
        <end position="75"/>
    </location>
    <ligand>
        <name>FAD</name>
        <dbReference type="ChEBI" id="CHEBI:57692"/>
    </ligand>
</feature>
<keyword evidence="13" id="KW-1133">Transmembrane helix</keyword>
<evidence type="ECO:0000256" key="5">
    <source>
        <dbReference type="ARBA" id="ARBA00022723"/>
    </source>
</evidence>
<keyword evidence="3 11" id="KW-0285">Flavoprotein</keyword>
<evidence type="ECO:0000256" key="12">
    <source>
        <dbReference type="PIRSR" id="PIRSR006816-2"/>
    </source>
</evidence>
<proteinExistence type="inferred from homology"/>
<feature type="binding site" evidence="12">
    <location>
        <position position="256"/>
    </location>
    <ligand>
        <name>[2Fe-2S] cluster</name>
        <dbReference type="ChEBI" id="CHEBI:190135"/>
    </ligand>
</feature>
<dbReference type="GO" id="GO:0051537">
    <property type="term" value="F:2 iron, 2 sulfur cluster binding"/>
    <property type="evidence" value="ECO:0007669"/>
    <property type="project" value="UniProtKB-KW"/>
</dbReference>
<feature type="domain" description="FAD-binding FR-type" evidence="14">
    <location>
        <begin position="1"/>
        <end position="99"/>
    </location>
</feature>
<feature type="binding site" evidence="11">
    <location>
        <begin position="50"/>
        <end position="53"/>
    </location>
    <ligand>
        <name>FAD</name>
        <dbReference type="ChEBI" id="CHEBI:57692"/>
    </ligand>
</feature>
<accession>A0A8J6HZS7</accession>
<keyword evidence="16" id="KW-1185">Reference proteome</keyword>
<dbReference type="InterPro" id="IPR037117">
    <property type="entry name" value="Dihydroorotate_DH_ele_sf"/>
</dbReference>
<evidence type="ECO:0000256" key="13">
    <source>
        <dbReference type="SAM" id="Phobius"/>
    </source>
</evidence>
<dbReference type="Gene3D" id="2.40.30.10">
    <property type="entry name" value="Translation factors"/>
    <property type="match status" value="1"/>
</dbReference>
<feature type="binding site" evidence="12">
    <location>
        <position position="273"/>
    </location>
    <ligand>
        <name>[2Fe-2S] cluster</name>
        <dbReference type="ChEBI" id="CHEBI:190135"/>
    </ligand>
</feature>
<dbReference type="AlphaFoldDB" id="A0A8J6HZS7"/>
<evidence type="ECO:0000256" key="7">
    <source>
        <dbReference type="ARBA" id="ARBA00022982"/>
    </source>
</evidence>
<dbReference type="GO" id="GO:0050660">
    <property type="term" value="F:flavin adenine dinucleotide binding"/>
    <property type="evidence" value="ECO:0007669"/>
    <property type="project" value="InterPro"/>
</dbReference>
<keyword evidence="8 12" id="KW-0408">Iron</keyword>